<proteinExistence type="predicted"/>
<accession>A0A426ZXH1</accession>
<name>A0A426ZXH1_ENSVE</name>
<dbReference type="AlphaFoldDB" id="A0A426ZXH1"/>
<dbReference type="Proteomes" id="UP000287651">
    <property type="component" value="Unassembled WGS sequence"/>
</dbReference>
<organism evidence="1 2">
    <name type="scientific">Ensete ventricosum</name>
    <name type="common">Abyssinian banana</name>
    <name type="synonym">Musa ensete</name>
    <dbReference type="NCBI Taxonomy" id="4639"/>
    <lineage>
        <taxon>Eukaryota</taxon>
        <taxon>Viridiplantae</taxon>
        <taxon>Streptophyta</taxon>
        <taxon>Embryophyta</taxon>
        <taxon>Tracheophyta</taxon>
        <taxon>Spermatophyta</taxon>
        <taxon>Magnoliopsida</taxon>
        <taxon>Liliopsida</taxon>
        <taxon>Zingiberales</taxon>
        <taxon>Musaceae</taxon>
        <taxon>Ensete</taxon>
    </lineage>
</organism>
<feature type="non-terminal residue" evidence="1">
    <location>
        <position position="1"/>
    </location>
</feature>
<evidence type="ECO:0000313" key="1">
    <source>
        <dbReference type="EMBL" id="RRT68658.1"/>
    </source>
</evidence>
<dbReference type="Gene3D" id="3.40.850.10">
    <property type="entry name" value="Kinesin motor domain"/>
    <property type="match status" value="1"/>
</dbReference>
<dbReference type="EMBL" id="AMZH03004625">
    <property type="protein sequence ID" value="RRT68658.1"/>
    <property type="molecule type" value="Genomic_DNA"/>
</dbReference>
<gene>
    <name evidence="1" type="ORF">B296_00010608</name>
</gene>
<dbReference type="InterPro" id="IPR036961">
    <property type="entry name" value="Kinesin_motor_dom_sf"/>
</dbReference>
<evidence type="ECO:0000313" key="2">
    <source>
        <dbReference type="Proteomes" id="UP000287651"/>
    </source>
</evidence>
<reference evidence="1 2" key="1">
    <citation type="journal article" date="2014" name="Agronomy (Basel)">
        <title>A Draft Genome Sequence for Ensete ventricosum, the Drought-Tolerant Tree Against Hunger.</title>
        <authorList>
            <person name="Harrison J."/>
            <person name="Moore K.A."/>
            <person name="Paszkiewicz K."/>
            <person name="Jones T."/>
            <person name="Grant M."/>
            <person name="Ambacheew D."/>
            <person name="Muzemil S."/>
            <person name="Studholme D.J."/>
        </authorList>
    </citation>
    <scope>NUCLEOTIDE SEQUENCE [LARGE SCALE GENOMIC DNA]</scope>
</reference>
<sequence length="102" mass="11641">RCQALELHPQKGLPACWYYFQPKQLVLTVSVKCRPLTEAELKRSRHIIQVTDDKVFLAGIRTSFFMLHSPQVQSADKILELLNLGNSRRKTESTEANATSSR</sequence>
<protein>
    <submittedName>
        <fullName evidence="1">Uncharacterized protein</fullName>
    </submittedName>
</protein>
<comment type="caution">
    <text evidence="1">The sequence shown here is derived from an EMBL/GenBank/DDBJ whole genome shotgun (WGS) entry which is preliminary data.</text>
</comment>